<dbReference type="EMBL" id="JAKNGE010000015">
    <property type="protein sequence ID" value="MCG4746386.1"/>
    <property type="molecule type" value="Genomic_DNA"/>
</dbReference>
<sequence length="257" mass="29734">MGLLDKLLKKGPKASEVTKGGSPVYRYEETEHEAWRPPQAYGEYAEEISGHFKALFPNREEFVYHELISDLVHIDVNIMRPTEERPYYVMYTTGMSDMPMTLPEEIADREDLKHAELFMFLPGEWNPGETGQLDSDIPDSEYWPIRLIKYLARFPHEYHTWLGWGHTIPNGAEYGPLCAETEMGGVVLVQTGGDMGSMQAEDGTEINFYMVVPVYREEIEYKLEFGMEALDKRFCDRNLPMILDIHRPNYCEDFRAG</sequence>
<gene>
    <name evidence="3" type="ORF">G5B36_21420</name>
    <name evidence="2" type="ORF">L0N08_13265</name>
</gene>
<evidence type="ECO:0000313" key="5">
    <source>
        <dbReference type="Proteomes" id="UP001299608"/>
    </source>
</evidence>
<accession>A0AAX1SDV5</accession>
<organism evidence="2 5">
    <name type="scientific">Enterocloster aldenensis</name>
    <dbReference type="NCBI Taxonomy" id="358742"/>
    <lineage>
        <taxon>Bacteria</taxon>
        <taxon>Bacillati</taxon>
        <taxon>Bacillota</taxon>
        <taxon>Clostridia</taxon>
        <taxon>Lachnospirales</taxon>
        <taxon>Lachnospiraceae</taxon>
        <taxon>Enterocloster</taxon>
    </lineage>
</organism>
<reference evidence="2" key="3">
    <citation type="submission" date="2022-01" db="EMBL/GenBank/DDBJ databases">
        <title>Collection of gut derived symbiotic bacterial strains cultured from healthy donors.</title>
        <authorList>
            <person name="Lin H."/>
            <person name="Kohout C."/>
            <person name="Waligurski E."/>
            <person name="Pamer E.G."/>
        </authorList>
    </citation>
    <scope>NUCLEOTIDE SEQUENCE</scope>
    <source>
        <strain evidence="2">DFI.6.55</strain>
    </source>
</reference>
<reference evidence="3" key="2">
    <citation type="submission" date="2020-02" db="EMBL/GenBank/DDBJ databases">
        <authorList>
            <person name="Littmann E."/>
            <person name="Sorbara M."/>
        </authorList>
    </citation>
    <scope>NUCLEOTIDE SEQUENCE</scope>
    <source>
        <strain evidence="3">MSK.1.17</strain>
    </source>
</reference>
<dbReference type="RefSeq" id="WP_117562389.1">
    <property type="nucleotide sequence ID" value="NZ_JAAITT010000037.1"/>
</dbReference>
<evidence type="ECO:0000259" key="1">
    <source>
        <dbReference type="Pfam" id="PF05076"/>
    </source>
</evidence>
<evidence type="ECO:0000313" key="2">
    <source>
        <dbReference type="EMBL" id="MCG4746386.1"/>
    </source>
</evidence>
<keyword evidence="4" id="KW-1185">Reference proteome</keyword>
<dbReference type="InterPro" id="IPR020941">
    <property type="entry name" value="SUFU-like_domain"/>
</dbReference>
<dbReference type="AlphaFoldDB" id="A0AAX1SDV5"/>
<dbReference type="Proteomes" id="UP001299608">
    <property type="component" value="Unassembled WGS sequence"/>
</dbReference>
<dbReference type="Proteomes" id="UP000669239">
    <property type="component" value="Unassembled WGS sequence"/>
</dbReference>
<comment type="caution">
    <text evidence="2">The sequence shown here is derived from an EMBL/GenBank/DDBJ whole genome shotgun (WGS) entry which is preliminary data.</text>
</comment>
<reference evidence="3 4" key="1">
    <citation type="journal article" date="2020" name="Cell Host Microbe">
        <title>Functional and Genomic Variation between Human-Derived Isolates of Lachnospiraceae Reveals Inter- and Intra-Species Diversity.</title>
        <authorList>
            <person name="Sorbara M.T."/>
            <person name="Littmann E.R."/>
            <person name="Fontana E."/>
            <person name="Moody T.U."/>
            <person name="Kohout C.E."/>
            <person name="Gjonbalaj M."/>
            <person name="Eaton V."/>
            <person name="Seok R."/>
            <person name="Leiner I.M."/>
            <person name="Pamer E.G."/>
        </authorList>
    </citation>
    <scope>NUCLEOTIDE SEQUENCE [LARGE SCALE GENOMIC DNA]</scope>
    <source>
        <strain evidence="3 4">MSK.1.17</strain>
    </source>
</reference>
<name>A0AAX1SDV5_9FIRM</name>
<protein>
    <submittedName>
        <fullName evidence="2">Suppressor of fused domain protein</fullName>
    </submittedName>
</protein>
<evidence type="ECO:0000313" key="4">
    <source>
        <dbReference type="Proteomes" id="UP000669239"/>
    </source>
</evidence>
<dbReference type="EMBL" id="JAAITT010000037">
    <property type="protein sequence ID" value="NSJ51249.1"/>
    <property type="molecule type" value="Genomic_DNA"/>
</dbReference>
<evidence type="ECO:0000313" key="3">
    <source>
        <dbReference type="EMBL" id="NSJ51249.1"/>
    </source>
</evidence>
<dbReference type="Pfam" id="PF05076">
    <property type="entry name" value="SUFU"/>
    <property type="match status" value="1"/>
</dbReference>
<proteinExistence type="predicted"/>
<feature type="domain" description="Suppressor of fused-like" evidence="1">
    <location>
        <begin position="72"/>
        <end position="248"/>
    </location>
</feature>